<evidence type="ECO:0000256" key="7">
    <source>
        <dbReference type="ARBA" id="ARBA00022906"/>
    </source>
</evidence>
<evidence type="ECO:0000256" key="2">
    <source>
        <dbReference type="ARBA" id="ARBA00008873"/>
    </source>
</evidence>
<evidence type="ECO:0000256" key="9">
    <source>
        <dbReference type="ARBA" id="ARBA00023065"/>
    </source>
</evidence>
<feature type="domain" description="Cation efflux protein cytoplasmic" evidence="16">
    <location>
        <begin position="415"/>
        <end position="486"/>
    </location>
</feature>
<dbReference type="GO" id="GO:0010043">
    <property type="term" value="P:response to zinc ion"/>
    <property type="evidence" value="ECO:0007669"/>
    <property type="project" value="TreeGrafter"/>
</dbReference>
<dbReference type="AlphaFoldDB" id="A0A336KV99"/>
<dbReference type="SUPFAM" id="SSF161111">
    <property type="entry name" value="Cation efflux protein transmembrane domain-like"/>
    <property type="match status" value="1"/>
</dbReference>
<dbReference type="OMA" id="HDHENQH"/>
<keyword evidence="9" id="KW-0406">Ion transport</keyword>
<evidence type="ECO:0000313" key="17">
    <source>
        <dbReference type="EMBL" id="SSX08470.1"/>
    </source>
</evidence>
<dbReference type="GO" id="GO:0005385">
    <property type="term" value="F:zinc ion transmembrane transporter activity"/>
    <property type="evidence" value="ECO:0007669"/>
    <property type="project" value="TreeGrafter"/>
</dbReference>
<keyword evidence="6" id="KW-0862">Zinc</keyword>
<evidence type="ECO:0000256" key="14">
    <source>
        <dbReference type="SAM" id="Phobius"/>
    </source>
</evidence>
<evidence type="ECO:0000256" key="12">
    <source>
        <dbReference type="ARBA" id="ARBA00048349"/>
    </source>
</evidence>
<evidence type="ECO:0000256" key="3">
    <source>
        <dbReference type="ARBA" id="ARBA00022448"/>
    </source>
</evidence>
<dbReference type="InterPro" id="IPR002524">
    <property type="entry name" value="Cation_efflux"/>
</dbReference>
<dbReference type="EMBL" id="UFQS01001002">
    <property type="protein sequence ID" value="SSX08470.1"/>
    <property type="molecule type" value="Genomic_DNA"/>
</dbReference>
<dbReference type="EMBL" id="UFQT01001002">
    <property type="protein sequence ID" value="SSX28404.1"/>
    <property type="molecule type" value="Genomic_DNA"/>
</dbReference>
<feature type="transmembrane region" description="Helical" evidence="14">
    <location>
        <begin position="280"/>
        <end position="301"/>
    </location>
</feature>
<evidence type="ECO:0000313" key="18">
    <source>
        <dbReference type="EMBL" id="SSX28404.1"/>
    </source>
</evidence>
<evidence type="ECO:0000256" key="5">
    <source>
        <dbReference type="ARBA" id="ARBA00022723"/>
    </source>
</evidence>
<evidence type="ECO:0000256" key="13">
    <source>
        <dbReference type="SAM" id="MobiDB-lite"/>
    </source>
</evidence>
<dbReference type="FunFam" id="1.20.1510.10:FF:000002">
    <property type="entry name" value="zinc transporter 3 isoform X1"/>
    <property type="match status" value="1"/>
</dbReference>
<dbReference type="PANTHER" id="PTHR11562">
    <property type="entry name" value="CATION EFFLUX PROTEIN/ ZINC TRANSPORTER"/>
    <property type="match status" value="1"/>
</dbReference>
<organism evidence="17">
    <name type="scientific">Culicoides sonorensis</name>
    <name type="common">Biting midge</name>
    <dbReference type="NCBI Taxonomy" id="179676"/>
    <lineage>
        <taxon>Eukaryota</taxon>
        <taxon>Metazoa</taxon>
        <taxon>Ecdysozoa</taxon>
        <taxon>Arthropoda</taxon>
        <taxon>Hexapoda</taxon>
        <taxon>Insecta</taxon>
        <taxon>Pterygota</taxon>
        <taxon>Neoptera</taxon>
        <taxon>Endopterygota</taxon>
        <taxon>Diptera</taxon>
        <taxon>Nematocera</taxon>
        <taxon>Chironomoidea</taxon>
        <taxon>Ceratopogonidae</taxon>
        <taxon>Ceratopogoninae</taxon>
        <taxon>Culicoides</taxon>
        <taxon>Monoculicoides</taxon>
    </lineage>
</organism>
<comment type="catalytic activity">
    <reaction evidence="12">
        <text>Zn(2+)(in) + 2 H(+)(out) = Zn(2+)(out) + 2 H(+)(in)</text>
        <dbReference type="Rhea" id="RHEA:72627"/>
        <dbReference type="ChEBI" id="CHEBI:15378"/>
        <dbReference type="ChEBI" id="CHEBI:29105"/>
    </reaction>
</comment>
<evidence type="ECO:0000256" key="4">
    <source>
        <dbReference type="ARBA" id="ARBA00022692"/>
    </source>
</evidence>
<evidence type="ECO:0000259" key="16">
    <source>
        <dbReference type="Pfam" id="PF16916"/>
    </source>
</evidence>
<keyword evidence="3" id="KW-0813">Transport</keyword>
<feature type="transmembrane region" description="Helical" evidence="14">
    <location>
        <begin position="211"/>
        <end position="230"/>
    </location>
</feature>
<evidence type="ECO:0000256" key="11">
    <source>
        <dbReference type="ARBA" id="ARBA00023329"/>
    </source>
</evidence>
<feature type="region of interest" description="Disordered" evidence="13">
    <location>
        <begin position="93"/>
        <end position="129"/>
    </location>
</feature>
<dbReference type="SUPFAM" id="SSF160240">
    <property type="entry name" value="Cation efflux protein cytoplasmic domain-like"/>
    <property type="match status" value="1"/>
</dbReference>
<feature type="transmembrane region" description="Helical" evidence="14">
    <location>
        <begin position="179"/>
        <end position="199"/>
    </location>
</feature>
<sequence>MIFNTSMSDVKISSFVDENLSLETDTGQSPAQLNSVNKDNCVIIKNCNVNDISIKTHNLELEDHKISKSKFLKIKMESESLVLKSKNGYGSISESEADTNQQITNGTKFSPATLSSISESPGPSKRPGKKQSVVYCMHGNLNGEDCCENGETSVNIKKIDNHCHTERTNGIDKKARKKLIIASILCVIFMIVEIIGGILSNSLAIATDAAHLLADLAAFMISLFALWVAARPSTKRLSFGWHRAEVIGALVSVLTIWVVTAILVYLAVLRVVNQDFELKGAPMLITSAFGILVNIIMGITLHGGHGHSHGGTPFIEKSPSTTALEEINTSGNSNDNANHQDQQNLNVRAAFIHVVSDFMQSLGVFIASLVLYFKPEWSLIDPICTFVFSILVLGTTIAIMKDALLVLMEGVPKFLDYTDVMQTFLQIPGVVRVHNLRIWALSINKIALAAHLAVEPNANTDQILKEATRQVHKKYNFYESTLQIEEFSQEMEDCNQCLNPDQ</sequence>
<dbReference type="GO" id="GO:0046872">
    <property type="term" value="F:metal ion binding"/>
    <property type="evidence" value="ECO:0007669"/>
    <property type="project" value="UniProtKB-KW"/>
</dbReference>
<feature type="compositionally biased region" description="Polar residues" evidence="13">
    <location>
        <begin position="93"/>
        <end position="121"/>
    </location>
</feature>
<dbReference type="InterPro" id="IPR058533">
    <property type="entry name" value="Cation_efflux_TM"/>
</dbReference>
<dbReference type="InterPro" id="IPR050681">
    <property type="entry name" value="CDF/SLC30A"/>
</dbReference>
<dbReference type="Pfam" id="PF16916">
    <property type="entry name" value="ZT_dimer"/>
    <property type="match status" value="1"/>
</dbReference>
<dbReference type="VEuPathDB" id="VectorBase:CSON000007"/>
<dbReference type="Gene3D" id="1.20.1510.10">
    <property type="entry name" value="Cation efflux protein transmembrane domain"/>
    <property type="match status" value="1"/>
</dbReference>
<gene>
    <name evidence="17" type="primary">CSON000007</name>
</gene>
<evidence type="ECO:0000256" key="1">
    <source>
        <dbReference type="ARBA" id="ARBA00004638"/>
    </source>
</evidence>
<dbReference type="Pfam" id="PF01545">
    <property type="entry name" value="Cation_efflux"/>
    <property type="match status" value="1"/>
</dbReference>
<name>A0A336KV99_CULSO</name>
<dbReference type="GO" id="GO:0030658">
    <property type="term" value="C:transport vesicle membrane"/>
    <property type="evidence" value="ECO:0007669"/>
    <property type="project" value="UniProtKB-SubCell"/>
</dbReference>
<keyword evidence="10 14" id="KW-0472">Membrane</keyword>
<proteinExistence type="inferred from homology"/>
<evidence type="ECO:0000256" key="8">
    <source>
        <dbReference type="ARBA" id="ARBA00022989"/>
    </source>
</evidence>
<feature type="domain" description="Cation efflux protein transmembrane" evidence="15">
    <location>
        <begin position="179"/>
        <end position="408"/>
    </location>
</feature>
<dbReference type="NCBIfam" id="TIGR01297">
    <property type="entry name" value="CDF"/>
    <property type="match status" value="1"/>
</dbReference>
<evidence type="ECO:0000256" key="10">
    <source>
        <dbReference type="ARBA" id="ARBA00023136"/>
    </source>
</evidence>
<feature type="transmembrane region" description="Helical" evidence="14">
    <location>
        <begin position="350"/>
        <end position="373"/>
    </location>
</feature>
<keyword evidence="4 14" id="KW-0812">Transmembrane</keyword>
<comment type="subcellular location">
    <subcellularLocation>
        <location evidence="1">Cytoplasmic vesicle</location>
        <location evidence="1">Secretory vesicle membrane</location>
        <topology evidence="1">Multi-pass membrane protein</topology>
    </subcellularLocation>
</comment>
<dbReference type="InterPro" id="IPR027469">
    <property type="entry name" value="Cation_efflux_TMD_sf"/>
</dbReference>
<keyword evidence="7" id="KW-0864">Zinc transport</keyword>
<reference evidence="17" key="1">
    <citation type="submission" date="2018-04" db="EMBL/GenBank/DDBJ databases">
        <authorList>
            <person name="Go L.Y."/>
            <person name="Mitchell J.A."/>
        </authorList>
    </citation>
    <scope>NUCLEOTIDE SEQUENCE</scope>
    <source>
        <tissue evidence="17">Whole organism</tissue>
    </source>
</reference>
<comment type="similarity">
    <text evidence="2">Belongs to the cation diffusion facilitator (CDF) transporter (TC 2.A.4) family. SLC30A subfamily.</text>
</comment>
<evidence type="ECO:0000259" key="15">
    <source>
        <dbReference type="Pfam" id="PF01545"/>
    </source>
</evidence>
<keyword evidence="8 14" id="KW-1133">Transmembrane helix</keyword>
<dbReference type="InterPro" id="IPR036837">
    <property type="entry name" value="Cation_efflux_CTD_sf"/>
</dbReference>
<dbReference type="GO" id="GO:0005886">
    <property type="term" value="C:plasma membrane"/>
    <property type="evidence" value="ECO:0007669"/>
    <property type="project" value="TreeGrafter"/>
</dbReference>
<evidence type="ECO:0000256" key="6">
    <source>
        <dbReference type="ARBA" id="ARBA00022833"/>
    </source>
</evidence>
<protein>
    <submittedName>
        <fullName evidence="17">CSON000007 protein</fullName>
    </submittedName>
</protein>
<reference evidence="18" key="2">
    <citation type="submission" date="2018-07" db="EMBL/GenBank/DDBJ databases">
        <authorList>
            <person name="Quirk P.G."/>
            <person name="Krulwich T.A."/>
        </authorList>
    </citation>
    <scope>NUCLEOTIDE SEQUENCE</scope>
</reference>
<keyword evidence="5" id="KW-0479">Metal-binding</keyword>
<feature type="transmembrane region" description="Helical" evidence="14">
    <location>
        <begin position="379"/>
        <end position="400"/>
    </location>
</feature>
<feature type="transmembrane region" description="Helical" evidence="14">
    <location>
        <begin position="246"/>
        <end position="268"/>
    </location>
</feature>
<dbReference type="InterPro" id="IPR027470">
    <property type="entry name" value="Cation_efflux_CTD"/>
</dbReference>
<keyword evidence="11" id="KW-0968">Cytoplasmic vesicle</keyword>
<dbReference type="PANTHER" id="PTHR11562:SF17">
    <property type="entry name" value="RE54080P-RELATED"/>
    <property type="match status" value="1"/>
</dbReference>
<accession>A0A336KV99</accession>